<keyword evidence="2" id="KW-0812">Transmembrane</keyword>
<keyword evidence="2" id="KW-0472">Membrane</keyword>
<accession>A0A7J0CUD0</accession>
<feature type="transmembrane region" description="Helical" evidence="2">
    <location>
        <begin position="81"/>
        <end position="101"/>
    </location>
</feature>
<dbReference type="EMBL" id="BLWD01000001">
    <property type="protein sequence ID" value="GFN06126.1"/>
    <property type="molecule type" value="Genomic_DNA"/>
</dbReference>
<feature type="region of interest" description="Disordered" evidence="1">
    <location>
        <begin position="136"/>
        <end position="156"/>
    </location>
</feature>
<dbReference type="AlphaFoldDB" id="A0A7J0CUD0"/>
<evidence type="ECO:0000256" key="2">
    <source>
        <dbReference type="SAM" id="Phobius"/>
    </source>
</evidence>
<gene>
    <name evidence="3" type="ORF">Smic_46820</name>
</gene>
<comment type="caution">
    <text evidence="3">The sequence shown here is derived from an EMBL/GenBank/DDBJ whole genome shotgun (WGS) entry which is preliminary data.</text>
</comment>
<evidence type="ECO:0000313" key="3">
    <source>
        <dbReference type="EMBL" id="GFN06126.1"/>
    </source>
</evidence>
<feature type="transmembrane region" description="Helical" evidence="2">
    <location>
        <begin position="113"/>
        <end position="131"/>
    </location>
</feature>
<protein>
    <submittedName>
        <fullName evidence="3">Uncharacterized protein</fullName>
    </submittedName>
</protein>
<proteinExistence type="predicted"/>
<evidence type="ECO:0000313" key="4">
    <source>
        <dbReference type="Proteomes" id="UP000498740"/>
    </source>
</evidence>
<evidence type="ECO:0000256" key="1">
    <source>
        <dbReference type="SAM" id="MobiDB-lite"/>
    </source>
</evidence>
<feature type="transmembrane region" description="Helical" evidence="2">
    <location>
        <begin position="50"/>
        <end position="69"/>
    </location>
</feature>
<reference evidence="3 4" key="1">
    <citation type="submission" date="2020-05" db="EMBL/GenBank/DDBJ databases">
        <title>Whole genome shotgun sequence of Streptomyces microflavus NBRC 13062.</title>
        <authorList>
            <person name="Komaki H."/>
            <person name="Tamura T."/>
        </authorList>
    </citation>
    <scope>NUCLEOTIDE SEQUENCE [LARGE SCALE GENOMIC DNA]</scope>
    <source>
        <strain evidence="3 4">NBRC 13062</strain>
    </source>
</reference>
<feature type="transmembrane region" description="Helical" evidence="2">
    <location>
        <begin position="12"/>
        <end position="30"/>
    </location>
</feature>
<dbReference type="RefSeq" id="WP_032759384.1">
    <property type="nucleotide sequence ID" value="NZ_BMUG01000007.1"/>
</dbReference>
<organism evidence="3 4">
    <name type="scientific">Streptomyces microflavus</name>
    <name type="common">Streptomyces lipmanii</name>
    <dbReference type="NCBI Taxonomy" id="1919"/>
    <lineage>
        <taxon>Bacteria</taxon>
        <taxon>Bacillati</taxon>
        <taxon>Actinomycetota</taxon>
        <taxon>Actinomycetes</taxon>
        <taxon>Kitasatosporales</taxon>
        <taxon>Streptomycetaceae</taxon>
        <taxon>Streptomyces</taxon>
    </lineage>
</organism>
<name>A0A7J0CUD0_STRMI</name>
<dbReference type="Proteomes" id="UP000498740">
    <property type="component" value="Unassembled WGS sequence"/>
</dbReference>
<keyword evidence="2" id="KW-1133">Transmembrane helix</keyword>
<sequence length="156" mass="15507">MPLLHRRIAPALVVAQLLYLALMELAFTFLSPGNPEPDATGSARNALLGYGAVMVAVAAVMAGGALMLASSRASAAVPRPVRSVLLVLLGLLELGIAAAFLHSAATGSLGPDTVIAGVAVVVSGCVAAGCVPGPAATQPLTTQHTPHGRPTARTTG</sequence>